<feature type="compositionally biased region" description="Polar residues" evidence="1">
    <location>
        <begin position="79"/>
        <end position="118"/>
    </location>
</feature>
<organism evidence="2 3">
    <name type="scientific">Brassica rapa subsp. trilocularis</name>
    <dbReference type="NCBI Taxonomy" id="1813537"/>
    <lineage>
        <taxon>Eukaryota</taxon>
        <taxon>Viridiplantae</taxon>
        <taxon>Streptophyta</taxon>
        <taxon>Embryophyta</taxon>
        <taxon>Tracheophyta</taxon>
        <taxon>Spermatophyta</taxon>
        <taxon>Magnoliopsida</taxon>
        <taxon>eudicotyledons</taxon>
        <taxon>Gunneridae</taxon>
        <taxon>Pentapetalae</taxon>
        <taxon>rosids</taxon>
        <taxon>malvids</taxon>
        <taxon>Brassicales</taxon>
        <taxon>Brassicaceae</taxon>
        <taxon>Brassiceae</taxon>
        <taxon>Brassica</taxon>
    </lineage>
</organism>
<dbReference type="EMBL" id="JADBGQ010000005">
    <property type="protein sequence ID" value="KAG5397069.1"/>
    <property type="molecule type" value="Genomic_DNA"/>
</dbReference>
<feature type="compositionally biased region" description="Polar residues" evidence="1">
    <location>
        <begin position="152"/>
        <end position="190"/>
    </location>
</feature>
<accession>A0ABQ7ME87</accession>
<feature type="compositionally biased region" description="Polar residues" evidence="1">
    <location>
        <begin position="17"/>
        <end position="54"/>
    </location>
</feature>
<evidence type="ECO:0000313" key="3">
    <source>
        <dbReference type="Proteomes" id="UP000823674"/>
    </source>
</evidence>
<comment type="caution">
    <text evidence="2">The sequence shown here is derived from an EMBL/GenBank/DDBJ whole genome shotgun (WGS) entry which is preliminary data.</text>
</comment>
<protein>
    <submittedName>
        <fullName evidence="2">Uncharacterized protein</fullName>
    </submittedName>
</protein>
<feature type="region of interest" description="Disordered" evidence="1">
    <location>
        <begin position="17"/>
        <end position="215"/>
    </location>
</feature>
<keyword evidence="3" id="KW-1185">Reference proteome</keyword>
<feature type="compositionally biased region" description="Polar residues" evidence="1">
    <location>
        <begin position="61"/>
        <end position="70"/>
    </location>
</feature>
<name>A0ABQ7ME87_BRACM</name>
<reference evidence="2 3" key="1">
    <citation type="submission" date="2021-03" db="EMBL/GenBank/DDBJ databases">
        <authorList>
            <person name="King G.J."/>
            <person name="Bancroft I."/>
            <person name="Baten A."/>
            <person name="Bloomfield J."/>
            <person name="Borpatragohain P."/>
            <person name="He Z."/>
            <person name="Irish N."/>
            <person name="Irwin J."/>
            <person name="Liu K."/>
            <person name="Mauleon R.P."/>
            <person name="Moore J."/>
            <person name="Morris R."/>
            <person name="Ostergaard L."/>
            <person name="Wang B."/>
            <person name="Wells R."/>
        </authorList>
    </citation>
    <scope>NUCLEOTIDE SEQUENCE [LARGE SCALE GENOMIC DNA]</scope>
    <source>
        <strain evidence="2">R-o-18</strain>
        <tissue evidence="2">Leaf</tissue>
    </source>
</reference>
<sequence>MNMFFQDATEPLTVIISPNNKKMGTEATNETHASPIAQPSNETLVFTPNQTQWNEAEPSYETPSKPNQAEENLDDEENTQALDNTPAPTMSTPILDQNQNADAEIQTETQILPPNVTQQREREPSDEMPFQPNQAEENLDDEDATKPLTVIISPNNKKMETEATNETPASPIAQPSTKTPVFTPNQTQQEQKQRLNDEGPRTDRNTRSPEPALTRFAPERICFDIHKPNNESTNFANFKTGLESIVLKNLHFKSTTLRILLANQTNLLTCVHEKSSDINNERK</sequence>
<evidence type="ECO:0000256" key="1">
    <source>
        <dbReference type="SAM" id="MobiDB-lite"/>
    </source>
</evidence>
<gene>
    <name evidence="2" type="primary">A05p020890.1_BraROA</name>
    <name evidence="2" type="ORF">IGI04_018883</name>
</gene>
<feature type="compositionally biased region" description="Basic and acidic residues" evidence="1">
    <location>
        <begin position="191"/>
        <end position="207"/>
    </location>
</feature>
<proteinExistence type="predicted"/>
<dbReference type="Proteomes" id="UP000823674">
    <property type="component" value="Chromosome A05"/>
</dbReference>
<evidence type="ECO:0000313" key="2">
    <source>
        <dbReference type="EMBL" id="KAG5397069.1"/>
    </source>
</evidence>